<evidence type="ECO:0000313" key="3">
    <source>
        <dbReference type="Proteomes" id="UP001596514"/>
    </source>
</evidence>
<comment type="caution">
    <text evidence="2">The sequence shown here is derived from an EMBL/GenBank/DDBJ whole genome shotgun (WGS) entry which is preliminary data.</text>
</comment>
<reference evidence="3" key="1">
    <citation type="journal article" date="2019" name="Int. J. Syst. Evol. Microbiol.">
        <title>The Global Catalogue of Microorganisms (GCM) 10K type strain sequencing project: providing services to taxonomists for standard genome sequencing and annotation.</title>
        <authorList>
            <consortium name="The Broad Institute Genomics Platform"/>
            <consortium name="The Broad Institute Genome Sequencing Center for Infectious Disease"/>
            <person name="Wu L."/>
            <person name="Ma J."/>
        </authorList>
    </citation>
    <scope>NUCLEOTIDE SEQUENCE [LARGE SCALE GENOMIC DNA]</scope>
    <source>
        <strain evidence="3">JCM 10083</strain>
    </source>
</reference>
<name>A0ABW2TEV1_9ACTN</name>
<dbReference type="PANTHER" id="PTHR42879:SF2">
    <property type="entry name" value="3-OXOACYL-[ACYL-CARRIER-PROTEIN] REDUCTASE FABG"/>
    <property type="match status" value="1"/>
</dbReference>
<comment type="similarity">
    <text evidence="1">Belongs to the short-chain dehydrogenases/reductases (SDR) family.</text>
</comment>
<dbReference type="Gene3D" id="3.40.50.720">
    <property type="entry name" value="NAD(P)-binding Rossmann-like Domain"/>
    <property type="match status" value="1"/>
</dbReference>
<keyword evidence="3" id="KW-1185">Reference proteome</keyword>
<gene>
    <name evidence="2" type="ORF">ACFQVD_42290</name>
</gene>
<evidence type="ECO:0000256" key="1">
    <source>
        <dbReference type="ARBA" id="ARBA00006484"/>
    </source>
</evidence>
<dbReference type="EMBL" id="JBHTEE010000001">
    <property type="protein sequence ID" value="MFC7606746.1"/>
    <property type="molecule type" value="Genomic_DNA"/>
</dbReference>
<dbReference type="PANTHER" id="PTHR42879">
    <property type="entry name" value="3-OXOACYL-(ACYL-CARRIER-PROTEIN) REDUCTASE"/>
    <property type="match status" value="1"/>
</dbReference>
<protein>
    <submittedName>
        <fullName evidence="2">SDR family oxidoreductase</fullName>
    </submittedName>
</protein>
<evidence type="ECO:0000313" key="2">
    <source>
        <dbReference type="EMBL" id="MFC7606746.1"/>
    </source>
</evidence>
<dbReference type="InterPro" id="IPR050259">
    <property type="entry name" value="SDR"/>
</dbReference>
<dbReference type="InterPro" id="IPR036291">
    <property type="entry name" value="NAD(P)-bd_dom_sf"/>
</dbReference>
<dbReference type="InterPro" id="IPR002347">
    <property type="entry name" value="SDR_fam"/>
</dbReference>
<dbReference type="RefSeq" id="WP_343975133.1">
    <property type="nucleotide sequence ID" value="NZ_BAAAGK010000128.1"/>
</dbReference>
<accession>A0ABW2TEV1</accession>
<dbReference type="Proteomes" id="UP001596514">
    <property type="component" value="Unassembled WGS sequence"/>
</dbReference>
<sequence>MDLGLNGKSAVVTGAGRGIGLAIVRTLTAFGKALNDEFGPKGVRVNTVSPGPVRTSLWEGPASYGAELAKAIGVPHEDLLRLLPARMGMTTGRFAEPAEVATLVAYLASPLAASIAGADYLIDGGAIKTA</sequence>
<proteinExistence type="inferred from homology"/>
<dbReference type="SUPFAM" id="SSF51735">
    <property type="entry name" value="NAD(P)-binding Rossmann-fold domains"/>
    <property type="match status" value="2"/>
</dbReference>
<organism evidence="2 3">
    <name type="scientific">Streptosporangium amethystogenes subsp. fukuiense</name>
    <dbReference type="NCBI Taxonomy" id="698418"/>
    <lineage>
        <taxon>Bacteria</taxon>
        <taxon>Bacillati</taxon>
        <taxon>Actinomycetota</taxon>
        <taxon>Actinomycetes</taxon>
        <taxon>Streptosporangiales</taxon>
        <taxon>Streptosporangiaceae</taxon>
        <taxon>Streptosporangium</taxon>
    </lineage>
</organism>
<dbReference type="Pfam" id="PF13561">
    <property type="entry name" value="adh_short_C2"/>
    <property type="match status" value="1"/>
</dbReference>